<feature type="compositionally biased region" description="Basic and acidic residues" evidence="1">
    <location>
        <begin position="9"/>
        <end position="21"/>
    </location>
</feature>
<keyword evidence="3" id="KW-1185">Reference proteome</keyword>
<evidence type="ECO:0000313" key="3">
    <source>
        <dbReference type="Proteomes" id="UP001596395"/>
    </source>
</evidence>
<dbReference type="AlphaFoldDB" id="A0ABD5VIX0"/>
<evidence type="ECO:0000256" key="1">
    <source>
        <dbReference type="SAM" id="MobiDB-lite"/>
    </source>
</evidence>
<evidence type="ECO:0000313" key="2">
    <source>
        <dbReference type="EMBL" id="MFC6955495.1"/>
    </source>
</evidence>
<comment type="caution">
    <text evidence="2">The sequence shown here is derived from an EMBL/GenBank/DDBJ whole genome shotgun (WGS) entry which is preliminary data.</text>
</comment>
<proteinExistence type="predicted"/>
<evidence type="ECO:0008006" key="4">
    <source>
        <dbReference type="Google" id="ProtNLM"/>
    </source>
</evidence>
<sequence>MSDPATPERGSEDPVDWRRTDDGVRLFDPDNDDAWIEVTFEAGVPPEKRLFMVCDDCGAVAAQRTRPGRASVCADCGTEHDHEPRRPPEQTRE</sequence>
<protein>
    <recommendedName>
        <fullName evidence="4">DksA C4-type domain-containing protein</fullName>
    </recommendedName>
</protein>
<gene>
    <name evidence="2" type="ORF">ACFQGB_21755</name>
</gene>
<dbReference type="RefSeq" id="WP_336352413.1">
    <property type="nucleotide sequence ID" value="NZ_JAZAQL010000006.1"/>
</dbReference>
<dbReference type="Proteomes" id="UP001596395">
    <property type="component" value="Unassembled WGS sequence"/>
</dbReference>
<feature type="region of interest" description="Disordered" evidence="1">
    <location>
        <begin position="1"/>
        <end position="21"/>
    </location>
</feature>
<accession>A0ABD5VIX0</accession>
<reference evidence="2 3" key="1">
    <citation type="journal article" date="2019" name="Int. J. Syst. Evol. Microbiol.">
        <title>The Global Catalogue of Microorganisms (GCM) 10K type strain sequencing project: providing services to taxonomists for standard genome sequencing and annotation.</title>
        <authorList>
            <consortium name="The Broad Institute Genomics Platform"/>
            <consortium name="The Broad Institute Genome Sequencing Center for Infectious Disease"/>
            <person name="Wu L."/>
            <person name="Ma J."/>
        </authorList>
    </citation>
    <scope>NUCLEOTIDE SEQUENCE [LARGE SCALE GENOMIC DNA]</scope>
    <source>
        <strain evidence="2 3">GX26</strain>
    </source>
</reference>
<feature type="compositionally biased region" description="Basic and acidic residues" evidence="1">
    <location>
        <begin position="77"/>
        <end position="93"/>
    </location>
</feature>
<dbReference type="EMBL" id="JBHSXN010000006">
    <property type="protein sequence ID" value="MFC6955495.1"/>
    <property type="molecule type" value="Genomic_DNA"/>
</dbReference>
<organism evidence="2 3">
    <name type="scientific">Halorubellus litoreus</name>
    <dbReference type="NCBI Taxonomy" id="755308"/>
    <lineage>
        <taxon>Archaea</taxon>
        <taxon>Methanobacteriati</taxon>
        <taxon>Methanobacteriota</taxon>
        <taxon>Stenosarchaea group</taxon>
        <taxon>Halobacteria</taxon>
        <taxon>Halobacteriales</taxon>
        <taxon>Halorubellaceae</taxon>
        <taxon>Halorubellus</taxon>
    </lineage>
</organism>
<feature type="region of interest" description="Disordered" evidence="1">
    <location>
        <begin position="68"/>
        <end position="93"/>
    </location>
</feature>
<name>A0ABD5VIX0_9EURY</name>